<gene>
    <name evidence="2" type="ORF">BCF59_0501</name>
</gene>
<proteinExistence type="predicted"/>
<protein>
    <submittedName>
        <fullName evidence="2">Uncharacterized protein</fullName>
    </submittedName>
</protein>
<evidence type="ECO:0000313" key="2">
    <source>
        <dbReference type="EMBL" id="TDV23512.1"/>
    </source>
</evidence>
<evidence type="ECO:0000256" key="1">
    <source>
        <dbReference type="SAM" id="Coils"/>
    </source>
</evidence>
<reference evidence="2 3" key="1">
    <citation type="submission" date="2019-03" db="EMBL/GenBank/DDBJ databases">
        <title>Genomic Encyclopedia of Archaeal and Bacterial Type Strains, Phase II (KMG-II): from individual species to whole genera.</title>
        <authorList>
            <person name="Goeker M."/>
        </authorList>
    </citation>
    <scope>NUCLEOTIDE SEQUENCE [LARGE SCALE GENOMIC DNA]</scope>
    <source>
        <strain evidence="2 3">ATCC 35214</strain>
    </source>
</reference>
<keyword evidence="3" id="KW-1185">Reference proteome</keyword>
<dbReference type="AlphaFoldDB" id="A0A4R7UDU7"/>
<sequence length="597" mass="68163">MSRSNINKLTFNDKVDFTDTPVRYDEANKVITAQEFNSIKNTINQTVDAVNANNTDIQRHETSINEILTRNRAVGESFNQQLNELKSQTSQLQEYNTQLQYSKLEKQEYYTDKDKQVQYNLTYERRISEAHTKADTNQRDITNLNKWKQQLNYEASIPTALNSLKAEVVSNTTQQITNAIQPLATKNQVQQVLSEHANMNRQNQQTHQNLQNQINGLKPLSNKINANVEKINQNKNSINDINRQIQNQNTDIRGLSNKASQLDTAGDISLQNLGQPLNRIKRPARVDNREIPNEKTSNEIAMRGWTLYDKVAYLVDNIGINPNDVDFKYHQQSDPFADTGTGALRRLKKMQNDITTNTNKINTNIQNITNLTESITTLQQAQQRQQIAQATQTNTNSDIKARVVYRELFQNTENTANQDPSYGNEHIKKYSGSFSVPFTVLKKNESLLGYRVLIRLNDERYVNSDANLLGGDAYSLWFDVKLLNDCSGTYGCTEITKELTQSFNLFNNAGVLPGRLTLNPNYSQTTDASWNFSVYLWDILTSFVDLGPDLIYRNSEPSYDDSERRGAPHTPPSYLYSENDTWGFRVSVSIFAEILQS</sequence>
<keyword evidence="1" id="KW-0175">Coiled coil</keyword>
<feature type="coiled-coil region" evidence="1">
    <location>
        <begin position="228"/>
        <end position="258"/>
    </location>
</feature>
<comment type="caution">
    <text evidence="2">The sequence shown here is derived from an EMBL/GenBank/DDBJ whole genome shotgun (WGS) entry which is preliminary data.</text>
</comment>
<evidence type="ECO:0000313" key="3">
    <source>
        <dbReference type="Proteomes" id="UP000295757"/>
    </source>
</evidence>
<dbReference type="RefSeq" id="WP_134110914.1">
    <property type="nucleotide sequence ID" value="NZ_SOCN01000002.1"/>
</dbReference>
<name>A0A4R7UDU7_9BACT</name>
<accession>A0A4R7UDU7</accession>
<dbReference type="EMBL" id="SOCN01000002">
    <property type="protein sequence ID" value="TDV23512.1"/>
    <property type="molecule type" value="Genomic_DNA"/>
</dbReference>
<organism evidence="2 3">
    <name type="scientific">Mycoplasmopsis mustelae</name>
    <dbReference type="NCBI Taxonomy" id="171289"/>
    <lineage>
        <taxon>Bacteria</taxon>
        <taxon>Bacillati</taxon>
        <taxon>Mycoplasmatota</taxon>
        <taxon>Mycoplasmoidales</taxon>
        <taxon>Metamycoplasmataceae</taxon>
        <taxon>Mycoplasmopsis</taxon>
    </lineage>
</organism>
<dbReference type="Proteomes" id="UP000295757">
    <property type="component" value="Unassembled WGS sequence"/>
</dbReference>